<feature type="transmembrane region" description="Helical" evidence="2">
    <location>
        <begin position="282"/>
        <end position="305"/>
    </location>
</feature>
<feature type="transmembrane region" description="Helical" evidence="2">
    <location>
        <begin position="366"/>
        <end position="387"/>
    </location>
</feature>
<organism evidence="3 4">
    <name type="scientific">Actinomadura parmotrematis</name>
    <dbReference type="NCBI Taxonomy" id="2864039"/>
    <lineage>
        <taxon>Bacteria</taxon>
        <taxon>Bacillati</taxon>
        <taxon>Actinomycetota</taxon>
        <taxon>Actinomycetes</taxon>
        <taxon>Streptosporangiales</taxon>
        <taxon>Thermomonosporaceae</taxon>
        <taxon>Actinomadura</taxon>
    </lineage>
</organism>
<dbReference type="EMBL" id="JAIBOA010000009">
    <property type="protein sequence ID" value="MBW8483965.1"/>
    <property type="molecule type" value="Genomic_DNA"/>
</dbReference>
<feature type="transmembrane region" description="Helical" evidence="2">
    <location>
        <begin position="148"/>
        <end position="167"/>
    </location>
</feature>
<dbReference type="PANTHER" id="PTHR36840">
    <property type="entry name" value="BLL5714 PROTEIN"/>
    <property type="match status" value="1"/>
</dbReference>
<keyword evidence="4" id="KW-1185">Reference proteome</keyword>
<evidence type="ECO:0000256" key="2">
    <source>
        <dbReference type="SAM" id="Phobius"/>
    </source>
</evidence>
<accession>A0ABS7FU83</accession>
<dbReference type="InterPro" id="IPR010640">
    <property type="entry name" value="Low_temperature_requirement_A"/>
</dbReference>
<dbReference type="Pfam" id="PF06772">
    <property type="entry name" value="LtrA"/>
    <property type="match status" value="1"/>
</dbReference>
<evidence type="ECO:0000313" key="4">
    <source>
        <dbReference type="Proteomes" id="UP000774570"/>
    </source>
</evidence>
<feature type="transmembrane region" description="Helical" evidence="2">
    <location>
        <begin position="343"/>
        <end position="360"/>
    </location>
</feature>
<dbReference type="RefSeq" id="WP_220167192.1">
    <property type="nucleotide sequence ID" value="NZ_JAIBOA010000009.1"/>
</dbReference>
<name>A0ABS7FU83_9ACTN</name>
<keyword evidence="2" id="KW-1133">Transmembrane helix</keyword>
<feature type="transmembrane region" description="Helical" evidence="2">
    <location>
        <begin position="64"/>
        <end position="86"/>
    </location>
</feature>
<feature type="transmembrane region" description="Helical" evidence="2">
    <location>
        <begin position="238"/>
        <end position="261"/>
    </location>
</feature>
<comment type="caution">
    <text evidence="3">The sequence shown here is derived from an EMBL/GenBank/DDBJ whole genome shotgun (WGS) entry which is preliminary data.</text>
</comment>
<protein>
    <submittedName>
        <fullName evidence="3">Low temperature requirement protein A</fullName>
    </submittedName>
</protein>
<dbReference type="PANTHER" id="PTHR36840:SF1">
    <property type="entry name" value="BLL5714 PROTEIN"/>
    <property type="match status" value="1"/>
</dbReference>
<dbReference type="Proteomes" id="UP000774570">
    <property type="component" value="Unassembled WGS sequence"/>
</dbReference>
<keyword evidence="2" id="KW-0812">Transmembrane</keyword>
<gene>
    <name evidence="3" type="ORF">K1Y72_16380</name>
</gene>
<keyword evidence="2" id="KW-0472">Membrane</keyword>
<reference evidence="3 4" key="1">
    <citation type="submission" date="2021-07" db="EMBL/GenBank/DDBJ databases">
        <title>Actinomadura sp. PM05-2 isolated from lichen.</title>
        <authorList>
            <person name="Somphong A."/>
            <person name="Phongsopitanun W."/>
            <person name="Tanasupawat S."/>
            <person name="Peongsungnone V."/>
        </authorList>
    </citation>
    <scope>NUCLEOTIDE SEQUENCE [LARGE SCALE GENOMIC DNA]</scope>
    <source>
        <strain evidence="3 4">PM05-2</strain>
    </source>
</reference>
<feature type="transmembrane region" description="Helical" evidence="2">
    <location>
        <begin position="317"/>
        <end position="336"/>
    </location>
</feature>
<feature type="compositionally biased region" description="Pro residues" evidence="1">
    <location>
        <begin position="10"/>
        <end position="25"/>
    </location>
</feature>
<feature type="region of interest" description="Disordered" evidence="1">
    <location>
        <begin position="1"/>
        <end position="27"/>
    </location>
</feature>
<feature type="transmembrane region" description="Helical" evidence="2">
    <location>
        <begin position="212"/>
        <end position="232"/>
    </location>
</feature>
<proteinExistence type="predicted"/>
<evidence type="ECO:0000313" key="3">
    <source>
        <dbReference type="EMBL" id="MBW8483965.1"/>
    </source>
</evidence>
<evidence type="ECO:0000256" key="1">
    <source>
        <dbReference type="SAM" id="MobiDB-lite"/>
    </source>
</evidence>
<feature type="transmembrane region" description="Helical" evidence="2">
    <location>
        <begin position="98"/>
        <end position="117"/>
    </location>
</feature>
<sequence length="393" mass="41601">MDARTDPDGTVPPDPEPPLLVPPPAGGAGEPKRVEWAELFFDLVFVFAVTQVSALLHHDHSWAGAARALVVFVPVYWAWVGTSVHADTRDAERPAARVAVFAIGLCALFMALATPLAYGDRGLLFGASYCAARLLLAALMLGRRWWTLSPFSVAVVVSGPLLLAGGLVDDAGVRVLLWALAGATDLLTPRLLRSRLMGLRFDPGHMPERFGLFLLIAMGESVVATGAAAAAAPHLSAGLLGAVAAAFALVCALWWVYYHFAASAVQHALRTAAVQTDVVRQVLSYGHLAFIVAIIIVATGLHSVVGRPGEHLHPGTAALLVGGCALYLATFGYTRWRMFRKVAWTRLAAALVVLPLLPAAPHLPALATVALLALLVGVLNVVEFQVVQRRGGL</sequence>